<dbReference type="InterPro" id="IPR001119">
    <property type="entry name" value="SLH_dom"/>
</dbReference>
<dbReference type="InterPro" id="IPR014044">
    <property type="entry name" value="CAP_dom"/>
</dbReference>
<evidence type="ECO:0000256" key="2">
    <source>
        <dbReference type="SAM" id="SignalP"/>
    </source>
</evidence>
<accession>A0A9X4AFD9</accession>
<dbReference type="Gene3D" id="3.40.33.10">
    <property type="entry name" value="CAP"/>
    <property type="match status" value="1"/>
</dbReference>
<evidence type="ECO:0000313" key="4">
    <source>
        <dbReference type="EMBL" id="MDC3415943.1"/>
    </source>
</evidence>
<organism evidence="4 5">
    <name type="scientific">Aquibacillus salsiterrae</name>
    <dbReference type="NCBI Taxonomy" id="2950439"/>
    <lineage>
        <taxon>Bacteria</taxon>
        <taxon>Bacillati</taxon>
        <taxon>Bacillota</taxon>
        <taxon>Bacilli</taxon>
        <taxon>Bacillales</taxon>
        <taxon>Bacillaceae</taxon>
        <taxon>Aquibacillus</taxon>
    </lineage>
</organism>
<evidence type="ECO:0000256" key="1">
    <source>
        <dbReference type="ARBA" id="ARBA00022729"/>
    </source>
</evidence>
<keyword evidence="1 2" id="KW-0732">Signal</keyword>
<dbReference type="PANTHER" id="PTHR31157">
    <property type="entry name" value="SCP DOMAIN-CONTAINING PROTEIN"/>
    <property type="match status" value="1"/>
</dbReference>
<comment type="caution">
    <text evidence="4">The sequence shown here is derived from an EMBL/GenBank/DDBJ whole genome shotgun (WGS) entry which is preliminary data.</text>
</comment>
<proteinExistence type="predicted"/>
<sequence length="358" mass="40522">MTKRCRQILSNIHPYKKLIVSAVMASSVLITPVFAAETTQLNYDDFKPNEYWSDDMIWATEQGLIKGYIDARHPITDKKGNWLNPYGDLTEAQMLSVLFQYFAKEELAASGSTPGFWALAQYQLADEYDVMTRGISSSNDTMTRGEVAMALATIHFGRKVDLETAIQFMYDSGLSTGYTDKNGEKPKTFASYGATDPVRRAHIATFLHKYDLYVKETTVKSETTDTSSMHMETIDQIVQLVNQERSTRGLRPLQLYSGLQLVAEMKAKDMADNNYFDHESPTYGFFSDLLLEASVDYDKAGENLAYGYPDAEAVVKGWMASEGHRKNILDPTFTHIGVGVYEDDQDKRYYAQVFIDER</sequence>
<dbReference type="Proteomes" id="UP001145069">
    <property type="component" value="Unassembled WGS sequence"/>
</dbReference>
<dbReference type="AlphaFoldDB" id="A0A9X4AFD9"/>
<dbReference type="Pfam" id="PF00188">
    <property type="entry name" value="CAP"/>
    <property type="match status" value="1"/>
</dbReference>
<feature type="signal peptide" evidence="2">
    <location>
        <begin position="1"/>
        <end position="35"/>
    </location>
</feature>
<dbReference type="EMBL" id="JAMQKC010000002">
    <property type="protein sequence ID" value="MDC3415943.1"/>
    <property type="molecule type" value="Genomic_DNA"/>
</dbReference>
<dbReference type="PROSITE" id="PS51272">
    <property type="entry name" value="SLH"/>
    <property type="match status" value="1"/>
</dbReference>
<feature type="domain" description="SLH" evidence="3">
    <location>
        <begin position="39"/>
        <end position="112"/>
    </location>
</feature>
<dbReference type="SUPFAM" id="SSF55797">
    <property type="entry name" value="PR-1-like"/>
    <property type="match status" value="1"/>
</dbReference>
<dbReference type="InterPro" id="IPR035940">
    <property type="entry name" value="CAP_sf"/>
</dbReference>
<reference evidence="4" key="1">
    <citation type="submission" date="2022-06" db="EMBL/GenBank/DDBJ databases">
        <title>Aquibacillus sp. a new bacterium isolated from soil saline samples.</title>
        <authorList>
            <person name="Galisteo C."/>
            <person name="De La Haba R."/>
            <person name="Sanchez-Porro C."/>
            <person name="Ventosa A."/>
        </authorList>
    </citation>
    <scope>NUCLEOTIDE SEQUENCE</scope>
    <source>
        <strain evidence="4">3ASR75-54</strain>
    </source>
</reference>
<evidence type="ECO:0000259" key="3">
    <source>
        <dbReference type="PROSITE" id="PS51272"/>
    </source>
</evidence>
<protein>
    <submittedName>
        <fullName evidence="4">CAP domain-containing protein</fullName>
    </submittedName>
</protein>
<feature type="chain" id="PRO_5040800680" evidence="2">
    <location>
        <begin position="36"/>
        <end position="358"/>
    </location>
</feature>
<evidence type="ECO:0000313" key="5">
    <source>
        <dbReference type="Proteomes" id="UP001145069"/>
    </source>
</evidence>
<dbReference type="CDD" id="cd05379">
    <property type="entry name" value="CAP_bacterial"/>
    <property type="match status" value="1"/>
</dbReference>
<dbReference type="RefSeq" id="WP_272444918.1">
    <property type="nucleotide sequence ID" value="NZ_JAMQKC010000002.1"/>
</dbReference>
<name>A0A9X4AFD9_9BACI</name>
<gene>
    <name evidence="4" type="ORF">NC799_03340</name>
</gene>
<dbReference type="PANTHER" id="PTHR31157:SF1">
    <property type="entry name" value="SCP DOMAIN-CONTAINING PROTEIN"/>
    <property type="match status" value="1"/>
</dbReference>
<keyword evidence="5" id="KW-1185">Reference proteome</keyword>